<feature type="non-terminal residue" evidence="2">
    <location>
        <position position="1"/>
    </location>
</feature>
<accession>A0ABR7NF24</accession>
<name>A0ABR7NF24_9FIRM</name>
<dbReference type="Pfam" id="PF18676">
    <property type="entry name" value="MBG_2"/>
    <property type="match status" value="1"/>
</dbReference>
<evidence type="ECO:0000313" key="3">
    <source>
        <dbReference type="Proteomes" id="UP000657421"/>
    </source>
</evidence>
<gene>
    <name evidence="2" type="ORF">H8716_17445</name>
</gene>
<comment type="caution">
    <text evidence="2">The sequence shown here is derived from an EMBL/GenBank/DDBJ whole genome shotgun (WGS) entry which is preliminary data.</text>
</comment>
<feature type="non-terminal residue" evidence="2">
    <location>
        <position position="176"/>
    </location>
</feature>
<protein>
    <submittedName>
        <fullName evidence="2">MBG-2 domain-containing protein</fullName>
    </submittedName>
</protein>
<dbReference type="EMBL" id="JACRSZ010000070">
    <property type="protein sequence ID" value="MBC8574795.1"/>
    <property type="molecule type" value="Genomic_DNA"/>
</dbReference>
<proteinExistence type="predicted"/>
<evidence type="ECO:0000313" key="2">
    <source>
        <dbReference type="EMBL" id="MBC8574795.1"/>
    </source>
</evidence>
<dbReference type="Proteomes" id="UP000657421">
    <property type="component" value="Unassembled WGS sequence"/>
</dbReference>
<evidence type="ECO:0000259" key="1">
    <source>
        <dbReference type="Pfam" id="PF18676"/>
    </source>
</evidence>
<reference evidence="2 3" key="1">
    <citation type="submission" date="2020-08" db="EMBL/GenBank/DDBJ databases">
        <title>Genome public.</title>
        <authorList>
            <person name="Liu C."/>
            <person name="Sun Q."/>
        </authorList>
    </citation>
    <scope>NUCLEOTIDE SEQUENCE [LARGE SCALE GENOMIC DNA]</scope>
    <source>
        <strain evidence="2 3">NSJ-46</strain>
    </source>
</reference>
<dbReference type="InterPro" id="IPR041286">
    <property type="entry name" value="MBG_2"/>
</dbReference>
<keyword evidence="3" id="KW-1185">Reference proteome</keyword>
<feature type="domain" description="MBG" evidence="1">
    <location>
        <begin position="42"/>
        <end position="110"/>
    </location>
</feature>
<dbReference type="RefSeq" id="WP_249310237.1">
    <property type="nucleotide sequence ID" value="NZ_JACRSZ010000070.1"/>
</dbReference>
<organism evidence="2 3">
    <name type="scientific">Jingyaoa shaoxingensis</name>
    <dbReference type="NCBI Taxonomy" id="2763671"/>
    <lineage>
        <taxon>Bacteria</taxon>
        <taxon>Bacillati</taxon>
        <taxon>Bacillota</taxon>
        <taxon>Clostridia</taxon>
        <taxon>Lachnospirales</taxon>
        <taxon>Lachnospiraceae</taxon>
        <taxon>Jingyaoa</taxon>
    </lineage>
</organism>
<sequence>YKVSYDTDNFVDVKTITVTITGEGSYSGSVTRTYKITPASATVTADNKSKMFGEADPELTADVSGLYGTDKVEYTLSREPGENVGDYVITASGEADQGNYTVTYNPGTLTITRKGTLTVTGTPYEGIYDGNEHGSAASANVTEGTVISYKVGDGDWTATAPTIKDVGSREVTVKAE</sequence>